<dbReference type="OrthoDB" id="9813814at2"/>
<dbReference type="GO" id="GO:0030170">
    <property type="term" value="F:pyridoxal phosphate binding"/>
    <property type="evidence" value="ECO:0007669"/>
    <property type="project" value="UniProtKB-UniRule"/>
</dbReference>
<evidence type="ECO:0000256" key="3">
    <source>
        <dbReference type="ARBA" id="ARBA00022898"/>
    </source>
</evidence>
<dbReference type="PRINTS" id="PR00992">
    <property type="entry name" value="ALARACEMASE"/>
</dbReference>
<comment type="cofactor">
    <cofactor evidence="2 5 6">
        <name>pyridoxal 5'-phosphate</name>
        <dbReference type="ChEBI" id="CHEBI:597326"/>
    </cofactor>
</comment>
<dbReference type="Pfam" id="PF00842">
    <property type="entry name" value="Ala_racemase_C"/>
    <property type="match status" value="1"/>
</dbReference>
<evidence type="ECO:0000256" key="5">
    <source>
        <dbReference type="HAMAP-Rule" id="MF_01201"/>
    </source>
</evidence>
<comment type="caution">
    <text evidence="9">The sequence shown here is derived from an EMBL/GenBank/DDBJ whole genome shotgun (WGS) entry which is preliminary data.</text>
</comment>
<dbReference type="InterPro" id="IPR001608">
    <property type="entry name" value="Ala_racemase_N"/>
</dbReference>
<dbReference type="EMBL" id="SSXO01000003">
    <property type="protein sequence ID" value="TIH99697.1"/>
    <property type="molecule type" value="Genomic_DNA"/>
</dbReference>
<reference evidence="9 10" key="1">
    <citation type="submission" date="2019-04" db="EMBL/GenBank/DDBJ databases">
        <title>Genome analysis of Streptococcus suis strain WUSS424.</title>
        <authorList>
            <person name="Chen H."/>
            <person name="Gao X."/>
            <person name="Wu Z."/>
        </authorList>
    </citation>
    <scope>NUCLEOTIDE SEQUENCE [LARGE SCALE GENOMIC DNA]</scope>
    <source>
        <strain evidence="9 10">WUSS424</strain>
    </source>
</reference>
<dbReference type="PANTHER" id="PTHR30511">
    <property type="entry name" value="ALANINE RACEMASE"/>
    <property type="match status" value="1"/>
</dbReference>
<gene>
    <name evidence="9" type="ORF">FAJ39_05710</name>
</gene>
<feature type="binding site" evidence="5 7">
    <location>
        <position position="136"/>
    </location>
    <ligand>
        <name>substrate</name>
    </ligand>
</feature>
<feature type="binding site" evidence="5 7">
    <location>
        <position position="310"/>
    </location>
    <ligand>
        <name>substrate</name>
    </ligand>
</feature>
<dbReference type="NCBIfam" id="TIGR00492">
    <property type="entry name" value="alr"/>
    <property type="match status" value="1"/>
</dbReference>
<feature type="active site" description="Proton acceptor; specific for L-alanine" evidence="5">
    <location>
        <position position="263"/>
    </location>
</feature>
<dbReference type="SUPFAM" id="SSF50621">
    <property type="entry name" value="Alanine racemase C-terminal domain-like"/>
    <property type="match status" value="1"/>
</dbReference>
<dbReference type="UniPathway" id="UPA00042">
    <property type="reaction ID" value="UER00497"/>
</dbReference>
<dbReference type="GO" id="GO:0009252">
    <property type="term" value="P:peptidoglycan biosynthetic process"/>
    <property type="evidence" value="ECO:0007669"/>
    <property type="project" value="TreeGrafter"/>
</dbReference>
<dbReference type="CDD" id="cd00430">
    <property type="entry name" value="PLPDE_III_AR"/>
    <property type="match status" value="1"/>
</dbReference>
<feature type="active site" description="Proton acceptor; specific for D-alanine" evidence="5">
    <location>
        <position position="40"/>
    </location>
</feature>
<dbReference type="Proteomes" id="UP000305165">
    <property type="component" value="Unassembled WGS sequence"/>
</dbReference>
<evidence type="ECO:0000259" key="8">
    <source>
        <dbReference type="SMART" id="SM01005"/>
    </source>
</evidence>
<dbReference type="EC" id="5.1.1.1" evidence="5"/>
<keyword evidence="3 5" id="KW-0663">Pyridoxal phosphate</keyword>
<dbReference type="PANTHER" id="PTHR30511:SF0">
    <property type="entry name" value="ALANINE RACEMASE, CATABOLIC-RELATED"/>
    <property type="match status" value="1"/>
</dbReference>
<dbReference type="AlphaFoldDB" id="A0A4T2GLC8"/>
<dbReference type="GO" id="GO:0030632">
    <property type="term" value="P:D-alanine biosynthetic process"/>
    <property type="evidence" value="ECO:0007669"/>
    <property type="project" value="UniProtKB-UniRule"/>
</dbReference>
<evidence type="ECO:0000256" key="6">
    <source>
        <dbReference type="PIRSR" id="PIRSR600821-50"/>
    </source>
</evidence>
<sequence>MKASSSRPSWAQIDLENISYNLEQMKAHLPVRQQVFAVVKADAYGHGALAVAKQLASQVNGFCVATFDEALELRQAGIESRILVLGVIPIDQVEQAGQLSISITVTSLEWLQLALAGQVSFDQVAVHIKIDSGMGRLGFRQPAEMLEALEILDQAGAYFEGIYTHFASADEQDDRRFHDQLARFQEFLDQLETLPALVHASNSAASLWQDQALFNMVRLGDVLYGLNPSGRALELPFSIRPALSLYSEIVHVKRLEAGATVGYGHTYTSQAEEIIATVPIGYADGLRRSLQGFHVLVDGQICPIVGRVSMDQITIKLPRVYPLGTRVTLIGQDQEATISVQDWADYLGTINYEITCMLSDRLPRKID</sequence>
<dbReference type="Gene3D" id="3.20.20.10">
    <property type="entry name" value="Alanine racemase"/>
    <property type="match status" value="1"/>
</dbReference>
<evidence type="ECO:0000256" key="2">
    <source>
        <dbReference type="ARBA" id="ARBA00001933"/>
    </source>
</evidence>
<dbReference type="GO" id="GO:0005829">
    <property type="term" value="C:cytosol"/>
    <property type="evidence" value="ECO:0007669"/>
    <property type="project" value="TreeGrafter"/>
</dbReference>
<evidence type="ECO:0000256" key="1">
    <source>
        <dbReference type="ARBA" id="ARBA00000316"/>
    </source>
</evidence>
<comment type="similarity">
    <text evidence="5">Belongs to the alanine racemase family.</text>
</comment>
<dbReference type="PROSITE" id="PS00395">
    <property type="entry name" value="ALANINE_RACEMASE"/>
    <property type="match status" value="1"/>
</dbReference>
<evidence type="ECO:0000256" key="7">
    <source>
        <dbReference type="PIRSR" id="PIRSR600821-52"/>
    </source>
</evidence>
<dbReference type="SMART" id="SM01005">
    <property type="entry name" value="Ala_racemase_C"/>
    <property type="match status" value="1"/>
</dbReference>
<dbReference type="FunFam" id="3.20.20.10:FF:000002">
    <property type="entry name" value="Alanine racemase"/>
    <property type="match status" value="1"/>
</dbReference>
<dbReference type="HAMAP" id="MF_01201">
    <property type="entry name" value="Ala_racemase"/>
    <property type="match status" value="1"/>
</dbReference>
<evidence type="ECO:0000256" key="4">
    <source>
        <dbReference type="ARBA" id="ARBA00023235"/>
    </source>
</evidence>
<dbReference type="Pfam" id="PF01168">
    <property type="entry name" value="Ala_racemase_N"/>
    <property type="match status" value="1"/>
</dbReference>
<protein>
    <recommendedName>
        <fullName evidence="5">Alanine racemase</fullName>
        <ecNumber evidence="5">5.1.1.1</ecNumber>
    </recommendedName>
</protein>
<dbReference type="InterPro" id="IPR029066">
    <property type="entry name" value="PLP-binding_barrel"/>
</dbReference>
<evidence type="ECO:0000313" key="9">
    <source>
        <dbReference type="EMBL" id="TIH99697.1"/>
    </source>
</evidence>
<evidence type="ECO:0000313" key="10">
    <source>
        <dbReference type="Proteomes" id="UP000305165"/>
    </source>
</evidence>
<feature type="modified residue" description="N6-(pyridoxal phosphate)lysine" evidence="5 6">
    <location>
        <position position="40"/>
    </location>
</feature>
<proteinExistence type="inferred from homology"/>
<comment type="catalytic activity">
    <reaction evidence="1 5">
        <text>L-alanine = D-alanine</text>
        <dbReference type="Rhea" id="RHEA:20249"/>
        <dbReference type="ChEBI" id="CHEBI:57416"/>
        <dbReference type="ChEBI" id="CHEBI:57972"/>
        <dbReference type="EC" id="5.1.1.1"/>
    </reaction>
</comment>
<dbReference type="GO" id="GO:0008784">
    <property type="term" value="F:alanine racemase activity"/>
    <property type="evidence" value="ECO:0007669"/>
    <property type="project" value="UniProtKB-UniRule"/>
</dbReference>
<dbReference type="InterPro" id="IPR020622">
    <property type="entry name" value="Ala_racemase_pyridoxalP-BS"/>
</dbReference>
<accession>A0A4T2GLC8</accession>
<name>A0A4T2GLC8_STRSU</name>
<dbReference type="Gene3D" id="2.40.37.10">
    <property type="entry name" value="Lyase, Ornithine Decarboxylase, Chain A, domain 1"/>
    <property type="match status" value="1"/>
</dbReference>
<organism evidence="9 10">
    <name type="scientific">Streptococcus suis</name>
    <dbReference type="NCBI Taxonomy" id="1307"/>
    <lineage>
        <taxon>Bacteria</taxon>
        <taxon>Bacillati</taxon>
        <taxon>Bacillota</taxon>
        <taxon>Bacilli</taxon>
        <taxon>Lactobacillales</taxon>
        <taxon>Streptococcaceae</taxon>
        <taxon>Streptococcus</taxon>
    </lineage>
</organism>
<dbReference type="FunFam" id="2.40.37.10:FF:000006">
    <property type="entry name" value="Alanine racemase"/>
    <property type="match status" value="1"/>
</dbReference>
<dbReference type="InterPro" id="IPR011079">
    <property type="entry name" value="Ala_racemase_C"/>
</dbReference>
<keyword evidence="4 5" id="KW-0413">Isomerase</keyword>
<comment type="function">
    <text evidence="5">Catalyzes the interconversion of L-alanine and D-alanine. May also act on other amino acids.</text>
</comment>
<dbReference type="InterPro" id="IPR009006">
    <property type="entry name" value="Ala_racemase/Decarboxylase_C"/>
</dbReference>
<dbReference type="SUPFAM" id="SSF51419">
    <property type="entry name" value="PLP-binding barrel"/>
    <property type="match status" value="1"/>
</dbReference>
<feature type="domain" description="Alanine racemase C-terminal" evidence="8">
    <location>
        <begin position="242"/>
        <end position="367"/>
    </location>
</feature>
<dbReference type="InterPro" id="IPR000821">
    <property type="entry name" value="Ala_racemase"/>
</dbReference>
<comment type="pathway">
    <text evidence="5">Amino-acid biosynthesis; D-alanine biosynthesis; D-alanine from L-alanine: step 1/1.</text>
</comment>